<dbReference type="AlphaFoldDB" id="A0A1G6A241"/>
<proteinExistence type="predicted"/>
<dbReference type="eggNOG" id="COG1598">
    <property type="taxonomic scope" value="Bacteria"/>
</dbReference>
<organism evidence="2 3">
    <name type="scientific">Streptococcus henryi</name>
    <dbReference type="NCBI Taxonomy" id="439219"/>
    <lineage>
        <taxon>Bacteria</taxon>
        <taxon>Bacillati</taxon>
        <taxon>Bacillota</taxon>
        <taxon>Bacilli</taxon>
        <taxon>Lactobacillales</taxon>
        <taxon>Streptococcaceae</taxon>
        <taxon>Streptococcus</taxon>
    </lineage>
</organism>
<feature type="domain" description="HicB-like antitoxin of toxin-antitoxin system" evidence="1">
    <location>
        <begin position="20"/>
        <end position="74"/>
    </location>
</feature>
<evidence type="ECO:0000313" key="2">
    <source>
        <dbReference type="EMBL" id="SDB02509.1"/>
    </source>
</evidence>
<protein>
    <submittedName>
        <fullName evidence="2">Predicted nuclease of the RNAse H fold, HicB family</fullName>
    </submittedName>
</protein>
<gene>
    <name evidence="2" type="ORF">SAMN02910293_00146</name>
</gene>
<evidence type="ECO:0000313" key="3">
    <source>
        <dbReference type="Proteomes" id="UP000182508"/>
    </source>
</evidence>
<dbReference type="EMBL" id="FMXP01000002">
    <property type="protein sequence ID" value="SDB02509.1"/>
    <property type="molecule type" value="Genomic_DNA"/>
</dbReference>
<dbReference type="Gene3D" id="3.30.160.250">
    <property type="match status" value="1"/>
</dbReference>
<dbReference type="SUPFAM" id="SSF143100">
    <property type="entry name" value="TTHA1013/TTHA0281-like"/>
    <property type="match status" value="1"/>
</dbReference>
<evidence type="ECO:0000259" key="1">
    <source>
        <dbReference type="Pfam" id="PF15919"/>
    </source>
</evidence>
<dbReference type="RefSeq" id="WP_018164823.1">
    <property type="nucleotide sequence ID" value="NZ_FMXP01000002.1"/>
</dbReference>
<sequence length="154" mass="16883">MLVTYPAVFYFDDTDGENLPPYFITFPDIEGAGTQGKDMTDAMAMASDYLGIMLADLIEKGENLPKASNINSLTFENADPFKGDDDFPLVYDANKSFISLVMVDVAGYLGQDEPVKKTLTIPKWADKLGKEMSLNFSQTLTEAIAEKKLSASNS</sequence>
<dbReference type="InterPro" id="IPR031807">
    <property type="entry name" value="HicB-like"/>
</dbReference>
<keyword evidence="3" id="KW-1185">Reference proteome</keyword>
<dbReference type="InterPro" id="IPR035069">
    <property type="entry name" value="TTHA1013/TTHA0281-like"/>
</dbReference>
<dbReference type="Proteomes" id="UP000182508">
    <property type="component" value="Unassembled WGS sequence"/>
</dbReference>
<dbReference type="Pfam" id="PF15919">
    <property type="entry name" value="HicB_lk_antitox"/>
    <property type="match status" value="1"/>
</dbReference>
<name>A0A1G6A241_9STRE</name>
<dbReference type="STRING" id="439219.SAMN02910293_00146"/>
<accession>A0A1G6A241</accession>
<reference evidence="2 3" key="1">
    <citation type="submission" date="2016-10" db="EMBL/GenBank/DDBJ databases">
        <authorList>
            <person name="de Groot N.N."/>
        </authorList>
    </citation>
    <scope>NUCLEOTIDE SEQUENCE [LARGE SCALE GENOMIC DNA]</scope>
    <source>
        <strain evidence="2 3">A-4</strain>
    </source>
</reference>